<comment type="pathway">
    <text evidence="2">Lipid metabolism; fatty acid beta-oxidation.</text>
</comment>
<dbReference type="InterPro" id="IPR006176">
    <property type="entry name" value="3-OHacyl-CoA_DH_NAD-bd"/>
</dbReference>
<proteinExistence type="predicted"/>
<comment type="caution">
    <text evidence="15">The sequence shown here is derived from an EMBL/GenBank/DDBJ whole genome shotgun (WGS) entry which is preliminary data.</text>
</comment>
<organism evidence="15 16">
    <name type="scientific">Pseudoxanthomonas sacheonensis</name>
    <dbReference type="NCBI Taxonomy" id="443615"/>
    <lineage>
        <taxon>Bacteria</taxon>
        <taxon>Pseudomonadati</taxon>
        <taxon>Pseudomonadota</taxon>
        <taxon>Gammaproteobacteria</taxon>
        <taxon>Lysobacterales</taxon>
        <taxon>Lysobacteraceae</taxon>
        <taxon>Pseudoxanthomonas</taxon>
    </lineage>
</organism>
<evidence type="ECO:0000256" key="12">
    <source>
        <dbReference type="ARBA" id="ARBA00049556"/>
    </source>
</evidence>
<evidence type="ECO:0000259" key="14">
    <source>
        <dbReference type="Pfam" id="PF02737"/>
    </source>
</evidence>
<dbReference type="Pfam" id="PF00725">
    <property type="entry name" value="3HCDH"/>
    <property type="match status" value="2"/>
</dbReference>
<keyword evidence="7" id="KW-0443">Lipid metabolism</keyword>
<dbReference type="PANTHER" id="PTHR23309:SF51">
    <property type="entry name" value="3-HYDROXYACYL-COA DEHYDROGENASE-RELATED"/>
    <property type="match status" value="1"/>
</dbReference>
<dbReference type="Gene3D" id="3.90.226.10">
    <property type="entry name" value="2-enoyl-CoA Hydratase, Chain A, domain 1"/>
    <property type="match status" value="1"/>
</dbReference>
<accession>A0ABU1RP36</accession>
<name>A0ABU1RP36_9GAMM</name>
<evidence type="ECO:0000256" key="1">
    <source>
        <dbReference type="ARBA" id="ARBA00004275"/>
    </source>
</evidence>
<evidence type="ECO:0000256" key="4">
    <source>
        <dbReference type="ARBA" id="ARBA00022963"/>
    </source>
</evidence>
<feature type="domain" description="3-hydroxyacyl-CoA dehydrogenase C-terminal" evidence="13">
    <location>
        <begin position="475"/>
        <end position="567"/>
    </location>
</feature>
<evidence type="ECO:0000256" key="2">
    <source>
        <dbReference type="ARBA" id="ARBA00005005"/>
    </source>
</evidence>
<dbReference type="Proteomes" id="UP001254759">
    <property type="component" value="Unassembled WGS sequence"/>
</dbReference>
<evidence type="ECO:0000313" key="15">
    <source>
        <dbReference type="EMBL" id="MDR6840541.1"/>
    </source>
</evidence>
<dbReference type="GO" id="GO:0003857">
    <property type="term" value="F:(3S)-3-hydroxyacyl-CoA dehydrogenase (NAD+) activity"/>
    <property type="evidence" value="ECO:0007669"/>
    <property type="project" value="UniProtKB-EC"/>
</dbReference>
<comment type="subcellular location">
    <subcellularLocation>
        <location evidence="1">Peroxisome</location>
    </subcellularLocation>
</comment>
<reference evidence="15 16" key="1">
    <citation type="submission" date="2023-07" db="EMBL/GenBank/DDBJ databases">
        <title>Sorghum-associated microbial communities from plants grown in Nebraska, USA.</title>
        <authorList>
            <person name="Schachtman D."/>
        </authorList>
    </citation>
    <scope>NUCLEOTIDE SEQUENCE [LARGE SCALE GENOMIC DNA]</scope>
    <source>
        <strain evidence="15 16">BE107</strain>
    </source>
</reference>
<dbReference type="RefSeq" id="WP_310090440.1">
    <property type="nucleotide sequence ID" value="NZ_JAVDTT010000001.1"/>
</dbReference>
<comment type="catalytic activity">
    <reaction evidence="12">
        <text>a (3S)-3-hydroxyacyl-CoA + NAD(+) = a 3-oxoacyl-CoA + NADH + H(+)</text>
        <dbReference type="Rhea" id="RHEA:22432"/>
        <dbReference type="ChEBI" id="CHEBI:15378"/>
        <dbReference type="ChEBI" id="CHEBI:57318"/>
        <dbReference type="ChEBI" id="CHEBI:57540"/>
        <dbReference type="ChEBI" id="CHEBI:57945"/>
        <dbReference type="ChEBI" id="CHEBI:90726"/>
        <dbReference type="EC" id="1.1.1.35"/>
    </reaction>
</comment>
<keyword evidence="11" id="KW-0511">Multifunctional enzyme</keyword>
<feature type="domain" description="3-hydroxyacyl-CoA dehydrogenase NAD binding" evidence="14">
    <location>
        <begin position="294"/>
        <end position="470"/>
    </location>
</feature>
<dbReference type="PANTHER" id="PTHR23309">
    <property type="entry name" value="3-HYDROXYACYL-COA DEHYROGENASE"/>
    <property type="match status" value="1"/>
</dbReference>
<keyword evidence="8" id="KW-0576">Peroxisome</keyword>
<dbReference type="InterPro" id="IPR029045">
    <property type="entry name" value="ClpP/crotonase-like_dom_sf"/>
</dbReference>
<dbReference type="InterPro" id="IPR008927">
    <property type="entry name" value="6-PGluconate_DH-like_C_sf"/>
</dbReference>
<keyword evidence="3" id="KW-0276">Fatty acid metabolism</keyword>
<dbReference type="Gene3D" id="1.10.1040.50">
    <property type="match status" value="1"/>
</dbReference>
<dbReference type="EMBL" id="JAVDTT010000001">
    <property type="protein sequence ID" value="MDR6840541.1"/>
    <property type="molecule type" value="Genomic_DNA"/>
</dbReference>
<dbReference type="InterPro" id="IPR006108">
    <property type="entry name" value="3HC_DH_C"/>
</dbReference>
<keyword evidence="9" id="KW-0413">Isomerase</keyword>
<protein>
    <submittedName>
        <fullName evidence="15">3-hydroxyacyl-CoA dehydrogenase</fullName>
        <ecNumber evidence="15">1.1.1.35</ecNumber>
    </submittedName>
</protein>
<dbReference type="InterPro" id="IPR036291">
    <property type="entry name" value="NAD(P)-bd_dom_sf"/>
</dbReference>
<evidence type="ECO:0000256" key="11">
    <source>
        <dbReference type="ARBA" id="ARBA00023268"/>
    </source>
</evidence>
<dbReference type="EC" id="1.1.1.35" evidence="15"/>
<keyword evidence="4" id="KW-0442">Lipid degradation</keyword>
<evidence type="ECO:0000256" key="6">
    <source>
        <dbReference type="ARBA" id="ARBA00023027"/>
    </source>
</evidence>
<dbReference type="Pfam" id="PF00378">
    <property type="entry name" value="ECH_1"/>
    <property type="match status" value="1"/>
</dbReference>
<evidence type="ECO:0000256" key="10">
    <source>
        <dbReference type="ARBA" id="ARBA00023239"/>
    </source>
</evidence>
<dbReference type="Pfam" id="PF02737">
    <property type="entry name" value="3HCDH_N"/>
    <property type="match status" value="1"/>
</dbReference>
<dbReference type="Gene3D" id="3.40.50.720">
    <property type="entry name" value="NAD(P)-binding Rossmann-like Domain"/>
    <property type="match status" value="1"/>
</dbReference>
<evidence type="ECO:0000256" key="7">
    <source>
        <dbReference type="ARBA" id="ARBA00023098"/>
    </source>
</evidence>
<sequence length="693" mass="74052">MSVKYETREGVAILTLQNPPVNGLGLDTRRGLLEGLTRALDDVTVKAIVVTGGPRAFSGGADIREFGKPEAGMEPTLPTVIAAFERSSKPVIAAIEGLALGGGLELALGMHHRVADKRAQIGLPEVKLGLLPGAGGTQRFPRAVGLETAVNMIVSGTPVPAGKLAATKLFDRVVENDTLGAAIAVANEAAASGALSKVRDWKIEHPNAEGFLGFARTAVAAASANYPAPLKCLEAIEAAVKQPFDKGIDAEREAFALLIQTPESKALRHGFFGERAAGKIADIGPEVALREVKQVGVIGAGTMGGGIAMNFLNAGFPVTLLESNQDALERGLATIRKNYENSAKKGKLTSEQVEQRMGLIVPTLSYDALKDADLIVEAVFEEYSVKQAVFTQLDAVAKQGAILASNTSTLDVDRIAAFTQRPQDVLGMHFFSPANVMKLLEVVRGKATAKDVLATAMALAKQIGKTAVVSGVCDGFIGNRMIEQYSRQAGFLLDEGALPQQVDRAMEKFGFAMGPFRMGDLAGNDIGWAIRKRRYVEKPHMTYSKTADRVAELGRYGQKTGAGWYDYKAGDRTAYPSPIVDELIEKNSKDLGIARRAISDEEIVERLVYALVNEGAYLLEEGIAAKASDIDIVYLAGYGFPIWRGGPMFYADSVGLYNVLAAMRRYAKGHEGQAWEPAPLLVKLAESGNSFNP</sequence>
<keyword evidence="5 15" id="KW-0560">Oxidoreductase</keyword>
<feature type="domain" description="3-hydroxyacyl-CoA dehydrogenase C-terminal" evidence="13">
    <location>
        <begin position="603"/>
        <end position="688"/>
    </location>
</feature>
<evidence type="ECO:0000256" key="8">
    <source>
        <dbReference type="ARBA" id="ARBA00023140"/>
    </source>
</evidence>
<evidence type="ECO:0000256" key="5">
    <source>
        <dbReference type="ARBA" id="ARBA00023002"/>
    </source>
</evidence>
<evidence type="ECO:0000313" key="16">
    <source>
        <dbReference type="Proteomes" id="UP001254759"/>
    </source>
</evidence>
<gene>
    <name evidence="15" type="ORF">J2W94_000805</name>
</gene>
<dbReference type="InterPro" id="IPR001753">
    <property type="entry name" value="Enoyl-CoA_hydra/iso"/>
</dbReference>
<dbReference type="SUPFAM" id="SSF51735">
    <property type="entry name" value="NAD(P)-binding Rossmann-fold domains"/>
    <property type="match status" value="1"/>
</dbReference>
<dbReference type="SUPFAM" id="SSF48179">
    <property type="entry name" value="6-phosphogluconate dehydrogenase C-terminal domain-like"/>
    <property type="match status" value="2"/>
</dbReference>
<evidence type="ECO:0000259" key="13">
    <source>
        <dbReference type="Pfam" id="PF00725"/>
    </source>
</evidence>
<keyword evidence="6" id="KW-0520">NAD</keyword>
<dbReference type="CDD" id="cd06558">
    <property type="entry name" value="crotonase-like"/>
    <property type="match status" value="1"/>
</dbReference>
<keyword evidence="10" id="KW-0456">Lyase</keyword>
<dbReference type="SUPFAM" id="SSF52096">
    <property type="entry name" value="ClpP/crotonase"/>
    <property type="match status" value="1"/>
</dbReference>
<evidence type="ECO:0000256" key="3">
    <source>
        <dbReference type="ARBA" id="ARBA00022832"/>
    </source>
</evidence>
<evidence type="ECO:0000256" key="9">
    <source>
        <dbReference type="ARBA" id="ARBA00023235"/>
    </source>
</evidence>
<keyword evidence="16" id="KW-1185">Reference proteome</keyword>